<evidence type="ECO:0000256" key="11">
    <source>
        <dbReference type="ARBA" id="ARBA00023328"/>
    </source>
</evidence>
<dbReference type="PANTHER" id="PTHR21650:SF2">
    <property type="entry name" value="KINETOCHORE PROTEIN NUF2"/>
    <property type="match status" value="1"/>
</dbReference>
<dbReference type="Proteomes" id="UP000279259">
    <property type="component" value="Unassembled WGS sequence"/>
</dbReference>
<reference evidence="15 16" key="1">
    <citation type="submission" date="2018-11" db="EMBL/GenBank/DDBJ databases">
        <title>Genome sequence of Saitozyma podzolica DSM 27192.</title>
        <authorList>
            <person name="Aliyu H."/>
            <person name="Gorte O."/>
            <person name="Ochsenreither K."/>
        </authorList>
    </citation>
    <scope>NUCLEOTIDE SEQUENCE [LARGE SCALE GENOMIC DNA]</scope>
    <source>
        <strain evidence="15 16">DSM 27192</strain>
    </source>
</reference>
<keyword evidence="7" id="KW-0995">Kinetochore</keyword>
<keyword evidence="8 12" id="KW-0175">Coiled coil</keyword>
<evidence type="ECO:0000256" key="12">
    <source>
        <dbReference type="SAM" id="Coils"/>
    </source>
</evidence>
<keyword evidence="10" id="KW-0131">Cell cycle</keyword>
<name>A0A427Y2B5_9TREE</name>
<protein>
    <submittedName>
        <fullName evidence="15">Kinetochore-associated Ndc80 complex subunit nuf2</fullName>
    </submittedName>
</protein>
<comment type="subcellular location">
    <subcellularLocation>
        <location evidence="2">Chromosome</location>
        <location evidence="2">Centromere</location>
        <location evidence="2">Kinetochore</location>
    </subcellularLocation>
    <subcellularLocation>
        <location evidence="1">Nucleus</location>
    </subcellularLocation>
</comment>
<dbReference type="GO" id="GO:0051383">
    <property type="term" value="P:kinetochore organization"/>
    <property type="evidence" value="ECO:0007669"/>
    <property type="project" value="TreeGrafter"/>
</dbReference>
<dbReference type="Pfam" id="PF03800">
    <property type="entry name" value="Nuf2"/>
    <property type="match status" value="1"/>
</dbReference>
<dbReference type="EMBL" id="RSCD01000021">
    <property type="protein sequence ID" value="RSH85268.1"/>
    <property type="molecule type" value="Genomic_DNA"/>
</dbReference>
<evidence type="ECO:0000256" key="6">
    <source>
        <dbReference type="ARBA" id="ARBA00022776"/>
    </source>
</evidence>
<keyword evidence="9" id="KW-0539">Nucleus</keyword>
<evidence type="ECO:0000256" key="2">
    <source>
        <dbReference type="ARBA" id="ARBA00004629"/>
    </source>
</evidence>
<dbReference type="GO" id="GO:0007052">
    <property type="term" value="P:mitotic spindle organization"/>
    <property type="evidence" value="ECO:0007669"/>
    <property type="project" value="TreeGrafter"/>
</dbReference>
<feature type="coiled-coil region" evidence="12">
    <location>
        <begin position="320"/>
        <end position="354"/>
    </location>
</feature>
<dbReference type="OrthoDB" id="8194677at2759"/>
<keyword evidence="5" id="KW-0132">Cell division</keyword>
<dbReference type="Gene3D" id="1.10.418.60">
    <property type="entry name" value="Ncd80 complex, Nuf2 subunit"/>
    <property type="match status" value="1"/>
</dbReference>
<dbReference type="InterPro" id="IPR005549">
    <property type="entry name" value="Kinetochore_Nuf2_N"/>
</dbReference>
<comment type="similarity">
    <text evidence="3">Belongs to the NUF2 family.</text>
</comment>
<comment type="caution">
    <text evidence="15">The sequence shown here is derived from an EMBL/GenBank/DDBJ whole genome shotgun (WGS) entry which is preliminary data.</text>
</comment>
<evidence type="ECO:0000259" key="14">
    <source>
        <dbReference type="Pfam" id="PF18595"/>
    </source>
</evidence>
<organism evidence="15 16">
    <name type="scientific">Saitozyma podzolica</name>
    <dbReference type="NCBI Taxonomy" id="1890683"/>
    <lineage>
        <taxon>Eukaryota</taxon>
        <taxon>Fungi</taxon>
        <taxon>Dikarya</taxon>
        <taxon>Basidiomycota</taxon>
        <taxon>Agaricomycotina</taxon>
        <taxon>Tremellomycetes</taxon>
        <taxon>Tremellales</taxon>
        <taxon>Trimorphomycetaceae</taxon>
        <taxon>Saitozyma</taxon>
    </lineage>
</organism>
<gene>
    <name evidence="15" type="primary">NUF2</name>
    <name evidence="15" type="ORF">EHS25_005075</name>
</gene>
<evidence type="ECO:0000256" key="8">
    <source>
        <dbReference type="ARBA" id="ARBA00023054"/>
    </source>
</evidence>
<dbReference type="GO" id="GO:0031262">
    <property type="term" value="C:Ndc80 complex"/>
    <property type="evidence" value="ECO:0007669"/>
    <property type="project" value="InterPro"/>
</dbReference>
<feature type="domain" description="Nuf2 DHR10-like" evidence="14">
    <location>
        <begin position="256"/>
        <end position="371"/>
    </location>
</feature>
<dbReference type="InterPro" id="IPR041112">
    <property type="entry name" value="Nuf2_DHR10-like"/>
</dbReference>
<evidence type="ECO:0000256" key="10">
    <source>
        <dbReference type="ARBA" id="ARBA00023306"/>
    </source>
</evidence>
<dbReference type="InterPro" id="IPR038275">
    <property type="entry name" value="Nuf2_N_sf"/>
</dbReference>
<evidence type="ECO:0000256" key="5">
    <source>
        <dbReference type="ARBA" id="ARBA00022618"/>
    </source>
</evidence>
<evidence type="ECO:0000313" key="15">
    <source>
        <dbReference type="EMBL" id="RSH85268.1"/>
    </source>
</evidence>
<evidence type="ECO:0000256" key="7">
    <source>
        <dbReference type="ARBA" id="ARBA00022838"/>
    </source>
</evidence>
<evidence type="ECO:0000256" key="1">
    <source>
        <dbReference type="ARBA" id="ARBA00004123"/>
    </source>
</evidence>
<accession>A0A427Y2B5</accession>
<sequence length="443" mass="50337">MGFPSMSVDELCACLAALGIAAQPEDLNKPTTQSAQAIYAGLLDALMAANAEGLEQPKAVLLSTMEYKDLYSDGLSFAMYFRHLSTLARVCGVDNFSMTDVTRPEGQRFKRVLSGMMNFAKFRDEKTQLRDELQGKLIAQAEKADQLRKQLDNIEQKIADITRRWAGAKSAQDRPKTEEARKKNDQLRNELFELRSQQVKLSHDVDEVKREKEVVFQQAAGKGHELSTLQLQVSSTRSRLVQSPDRIKRHISEMSHNVSAEKATLNNFQRKGRELGNRLEVIGGLEMDLKGLIDLAKGIDTQRGKLEEARRGMLALNAKLEVKRIESQGLNARLEQLDRQLQNASDKLVRQQNMSKDMQVRAAEKIEALKAQYLVKAKERGVWQKERDQLLLEQKALEEEMSVFVAKHEGEINELLQEYWTMRRQAEDYMSTMTVQLGLKVKA</sequence>
<evidence type="ECO:0000256" key="4">
    <source>
        <dbReference type="ARBA" id="ARBA00022454"/>
    </source>
</evidence>
<proteinExistence type="inferred from homology"/>
<dbReference type="GO" id="GO:0045132">
    <property type="term" value="P:meiotic chromosome segregation"/>
    <property type="evidence" value="ECO:0007669"/>
    <property type="project" value="TreeGrafter"/>
</dbReference>
<evidence type="ECO:0000259" key="13">
    <source>
        <dbReference type="Pfam" id="PF03800"/>
    </source>
</evidence>
<keyword evidence="4" id="KW-0158">Chromosome</keyword>
<feature type="domain" description="Kinetochore protein Nuf2 N-terminal" evidence="13">
    <location>
        <begin position="3"/>
        <end position="135"/>
    </location>
</feature>
<evidence type="ECO:0000256" key="3">
    <source>
        <dbReference type="ARBA" id="ARBA00005498"/>
    </source>
</evidence>
<dbReference type="Pfam" id="PF18595">
    <property type="entry name" value="Nuf2_DHR10-like"/>
    <property type="match status" value="1"/>
</dbReference>
<dbReference type="AlphaFoldDB" id="A0A427Y2B5"/>
<keyword evidence="6" id="KW-0498">Mitosis</keyword>
<dbReference type="GO" id="GO:0044877">
    <property type="term" value="F:protein-containing complex binding"/>
    <property type="evidence" value="ECO:0007669"/>
    <property type="project" value="TreeGrafter"/>
</dbReference>
<evidence type="ECO:0000256" key="9">
    <source>
        <dbReference type="ARBA" id="ARBA00023242"/>
    </source>
</evidence>
<dbReference type="STRING" id="1890683.A0A427Y2B5"/>
<keyword evidence="16" id="KW-1185">Reference proteome</keyword>
<keyword evidence="11" id="KW-0137">Centromere</keyword>
<dbReference type="GO" id="GO:0051301">
    <property type="term" value="P:cell division"/>
    <property type="evidence" value="ECO:0007669"/>
    <property type="project" value="UniProtKB-KW"/>
</dbReference>
<dbReference type="GO" id="GO:0005634">
    <property type="term" value="C:nucleus"/>
    <property type="evidence" value="ECO:0007669"/>
    <property type="project" value="UniProtKB-SubCell"/>
</dbReference>
<dbReference type="PANTHER" id="PTHR21650">
    <property type="entry name" value="MEMBRALIN/KINETOCHORE PROTEIN NUF2"/>
    <property type="match status" value="1"/>
</dbReference>
<evidence type="ECO:0000313" key="16">
    <source>
        <dbReference type="Proteomes" id="UP000279259"/>
    </source>
</evidence>
<dbReference type="GO" id="GO:0051315">
    <property type="term" value="P:attachment of mitotic spindle microtubules to kinetochore"/>
    <property type="evidence" value="ECO:0007669"/>
    <property type="project" value="TreeGrafter"/>
</dbReference>
<feature type="coiled-coil region" evidence="12">
    <location>
        <begin position="130"/>
        <end position="197"/>
    </location>
</feature>